<dbReference type="InterPro" id="IPR009030">
    <property type="entry name" value="Growth_fac_rcpt_cys_sf"/>
</dbReference>
<dbReference type="OrthoDB" id="10045365at2759"/>
<evidence type="ECO:0000256" key="6">
    <source>
        <dbReference type="ARBA" id="ARBA00023180"/>
    </source>
</evidence>
<proteinExistence type="predicted"/>
<evidence type="ECO:0000256" key="5">
    <source>
        <dbReference type="ARBA" id="ARBA00023157"/>
    </source>
</evidence>
<dbReference type="InterPro" id="IPR001881">
    <property type="entry name" value="EGF-like_Ca-bd_dom"/>
</dbReference>
<dbReference type="Gene3D" id="2.10.25.10">
    <property type="entry name" value="Laminin"/>
    <property type="match status" value="3"/>
</dbReference>
<dbReference type="InterPro" id="IPR018097">
    <property type="entry name" value="EGF_Ca-bd_CS"/>
</dbReference>
<comment type="caution">
    <text evidence="9">The sequence shown here is derived from an EMBL/GenBank/DDBJ whole genome shotgun (WGS) entry which is preliminary data.</text>
</comment>
<evidence type="ECO:0000256" key="4">
    <source>
        <dbReference type="ARBA" id="ARBA00022837"/>
    </source>
</evidence>
<dbReference type="GO" id="GO:0005509">
    <property type="term" value="F:calcium ion binding"/>
    <property type="evidence" value="ECO:0007669"/>
    <property type="project" value="InterPro"/>
</dbReference>
<dbReference type="PANTHER" id="PTHR24039:SF28">
    <property type="entry name" value="EGF-LIKE DOMAIN-CONTAINING PROTEIN"/>
    <property type="match status" value="1"/>
</dbReference>
<reference evidence="9 10" key="1">
    <citation type="submission" date="2014-02" db="EMBL/GenBank/DDBJ databases">
        <authorList>
            <person name="Sibley D."/>
            <person name="Venepally P."/>
            <person name="Karamycheva S."/>
            <person name="Hadjithomas M."/>
            <person name="Khan A."/>
            <person name="Brunk B."/>
            <person name="Roos D."/>
            <person name="Caler E."/>
            <person name="Lorenzi H."/>
        </authorList>
    </citation>
    <scope>NUCLEOTIDE SEQUENCE [LARGE SCALE GENOMIC DNA]</scope>
    <source>
        <strain evidence="9 10">GAB2-2007-GAL-DOM2</strain>
    </source>
</reference>
<evidence type="ECO:0000259" key="8">
    <source>
        <dbReference type="PROSITE" id="PS50026"/>
    </source>
</evidence>
<keyword evidence="2" id="KW-0732">Signal</keyword>
<dbReference type="CDD" id="cd00054">
    <property type="entry name" value="EGF_CA"/>
    <property type="match status" value="2"/>
</dbReference>
<keyword evidence="4" id="KW-0106">Calcium</keyword>
<dbReference type="PROSITE" id="PS01187">
    <property type="entry name" value="EGF_CA"/>
    <property type="match status" value="1"/>
</dbReference>
<dbReference type="PROSITE" id="PS50026">
    <property type="entry name" value="EGF_3"/>
    <property type="match status" value="1"/>
</dbReference>
<evidence type="ECO:0000256" key="1">
    <source>
        <dbReference type="ARBA" id="ARBA00022536"/>
    </source>
</evidence>
<keyword evidence="1 7" id="KW-0245">EGF-like domain</keyword>
<sequence length="354" mass="38169">MLGIMKPQRINFTGLITIQKHHTISTSTMSVNPIRQSALLMATISAAHVSTVIHQSGLMHTDECKTGQHKCHLKIADSVCVNTDGSYQCICDQYHLLSGVTCIKTSAWKTTETAEKMQTASIKLEHLRFASAKTATLVILTQLTRSILDVPCNSEEASKVSRSVSGVVLRYGWTDLDECSQSDAETICPENASCVNTVGSYKCNCDPGYTMTAQSKCEPVDLCEVHKTDCDPYFADCIQSGGTATCYCKAYFTGSGKSGDCVPMTGHENLACTLEGTSCTSYEECTRNITAGTYSCRALRKTRESSAAGAVPTDIEALVGIVRANAAAESRFKAIPLTPRCDQDANDVGIDVFQ</sequence>
<dbReference type="PROSITE" id="PS01186">
    <property type="entry name" value="EGF_2"/>
    <property type="match status" value="1"/>
</dbReference>
<evidence type="ECO:0000313" key="9">
    <source>
        <dbReference type="EMBL" id="KFG36812.1"/>
    </source>
</evidence>
<accession>A0A086JXE4</accession>
<dbReference type="Pfam" id="PF07645">
    <property type="entry name" value="EGF_CA"/>
    <property type="match status" value="2"/>
</dbReference>
<gene>
    <name evidence="9" type="ORF">TGDOM2_315540</name>
</gene>
<name>A0A086JXE4_TOXGO</name>
<evidence type="ECO:0000256" key="3">
    <source>
        <dbReference type="ARBA" id="ARBA00022737"/>
    </source>
</evidence>
<dbReference type="SUPFAM" id="SSF57184">
    <property type="entry name" value="Growth factor receptor domain"/>
    <property type="match status" value="1"/>
</dbReference>
<organism evidence="9 10">
    <name type="scientific">Toxoplasma gondii GAB2-2007-GAL-DOM2</name>
    <dbReference type="NCBI Taxonomy" id="1130820"/>
    <lineage>
        <taxon>Eukaryota</taxon>
        <taxon>Sar</taxon>
        <taxon>Alveolata</taxon>
        <taxon>Apicomplexa</taxon>
        <taxon>Conoidasida</taxon>
        <taxon>Coccidia</taxon>
        <taxon>Eucoccidiorida</taxon>
        <taxon>Eimeriorina</taxon>
        <taxon>Sarcocystidae</taxon>
        <taxon>Toxoplasma</taxon>
    </lineage>
</organism>
<dbReference type="InterPro" id="IPR000152">
    <property type="entry name" value="EGF-type_Asp/Asn_hydroxyl_site"/>
</dbReference>
<feature type="domain" description="EGF-like" evidence="8">
    <location>
        <begin position="175"/>
        <end position="218"/>
    </location>
</feature>
<dbReference type="PANTHER" id="PTHR24039">
    <property type="entry name" value="FIBRILLIN-RELATED"/>
    <property type="match status" value="1"/>
</dbReference>
<dbReference type="SMART" id="SM00179">
    <property type="entry name" value="EGF_CA"/>
    <property type="match status" value="3"/>
</dbReference>
<evidence type="ECO:0000256" key="7">
    <source>
        <dbReference type="PROSITE-ProRule" id="PRU00076"/>
    </source>
</evidence>
<dbReference type="VEuPathDB" id="ToxoDB:TGDOM2_315540"/>
<evidence type="ECO:0000313" key="10">
    <source>
        <dbReference type="Proteomes" id="UP000028837"/>
    </source>
</evidence>
<dbReference type="Proteomes" id="UP000028837">
    <property type="component" value="Unassembled WGS sequence"/>
</dbReference>
<dbReference type="InterPro" id="IPR000742">
    <property type="entry name" value="EGF"/>
</dbReference>
<comment type="caution">
    <text evidence="7">Lacks conserved residue(s) required for the propagation of feature annotation.</text>
</comment>
<keyword evidence="6" id="KW-0325">Glycoprotein</keyword>
<keyword evidence="5" id="KW-1015">Disulfide bond</keyword>
<dbReference type="PROSITE" id="PS00010">
    <property type="entry name" value="ASX_HYDROXYL"/>
    <property type="match status" value="2"/>
</dbReference>
<dbReference type="AlphaFoldDB" id="A0A086JXE4"/>
<protein>
    <submittedName>
        <fullName evidence="9">Calcium binding egf domain-containing protein</fullName>
    </submittedName>
</protein>
<keyword evidence="3" id="KW-0677">Repeat</keyword>
<dbReference type="FunFam" id="2.10.25.10:FF:000038">
    <property type="entry name" value="Fibrillin 2"/>
    <property type="match status" value="1"/>
</dbReference>
<dbReference type="SMART" id="SM00181">
    <property type="entry name" value="EGF"/>
    <property type="match status" value="3"/>
</dbReference>
<evidence type="ECO:0000256" key="2">
    <source>
        <dbReference type="ARBA" id="ARBA00022729"/>
    </source>
</evidence>
<dbReference type="InterPro" id="IPR049883">
    <property type="entry name" value="NOTCH1_EGF-like"/>
</dbReference>
<dbReference type="EMBL" id="AHZU02001067">
    <property type="protein sequence ID" value="KFG36812.1"/>
    <property type="molecule type" value="Genomic_DNA"/>
</dbReference>